<evidence type="ECO:0000256" key="3">
    <source>
        <dbReference type="ARBA" id="ARBA00023015"/>
    </source>
</evidence>
<dbReference type="InterPro" id="IPR028002">
    <property type="entry name" value="Myb_DNA-bind_5"/>
</dbReference>
<reference evidence="9" key="2">
    <citation type="journal article" date="2014" name="BMC Genomics">
        <title>A genomic perspective to assessing quality of mass-reared SIT flies used in Mediterranean fruit fly (Ceratitis capitata) eradication in California.</title>
        <authorList>
            <person name="Calla B."/>
            <person name="Hall B."/>
            <person name="Hou S."/>
            <person name="Geib S.M."/>
        </authorList>
    </citation>
    <scope>NUCLEOTIDE SEQUENCE</scope>
</reference>
<feature type="coiled-coil region" evidence="7">
    <location>
        <begin position="141"/>
        <end position="186"/>
    </location>
</feature>
<organism evidence="9">
    <name type="scientific">Ceratitis capitata</name>
    <name type="common">Mediterranean fruit fly</name>
    <name type="synonym">Tephritis capitata</name>
    <dbReference type="NCBI Taxonomy" id="7213"/>
    <lineage>
        <taxon>Eukaryota</taxon>
        <taxon>Metazoa</taxon>
        <taxon>Ecdysozoa</taxon>
        <taxon>Arthropoda</taxon>
        <taxon>Hexapoda</taxon>
        <taxon>Insecta</taxon>
        <taxon>Pterygota</taxon>
        <taxon>Neoptera</taxon>
        <taxon>Endopterygota</taxon>
        <taxon>Diptera</taxon>
        <taxon>Brachycera</taxon>
        <taxon>Muscomorpha</taxon>
        <taxon>Tephritoidea</taxon>
        <taxon>Tephritidae</taxon>
        <taxon>Ceratitis</taxon>
        <taxon>Ceratitis</taxon>
    </lineage>
</organism>
<reference evidence="9" key="1">
    <citation type="submission" date="2013-07" db="EMBL/GenBank/DDBJ databases">
        <authorList>
            <person name="Geib S."/>
        </authorList>
    </citation>
    <scope>NUCLEOTIDE SEQUENCE</scope>
</reference>
<comment type="function">
    <text evidence="6">Involved in transvection phenomena (= synapsis-dependent gene expression), where the synaptic pairing of chromosomes carrying genes with which zeste interacts influences the expression of these genes. Zeste binds to DNA and stimulates transcription from a nearby promoter.</text>
</comment>
<keyword evidence="3" id="KW-0805">Transcription regulation</keyword>
<feature type="domain" description="Myb/SANT-like DNA-binding" evidence="8">
    <location>
        <begin position="4"/>
        <end position="80"/>
    </location>
</feature>
<dbReference type="GeneID" id="105665574"/>
<keyword evidence="5" id="KW-0804">Transcription</keyword>
<sequence>MSRRSSNFSKGEVDYLLKLIEARKHVLECRKIDRKSSEEKVKAWIEIELEFNKKLGHNFRNAEALRTKYKNLKKSKKTCSAKKFTPTTKFAGQFENLVDIDSFYEDDTIDTQDKGEDSIESLPSVDIRKAQIHEQQISDLAKEHNAKMKRQELEISILEKEHHLKIAKMELEIHILETQLHQKKKENNNIIYDP</sequence>
<keyword evidence="4" id="KW-0238">DNA-binding</keyword>
<evidence type="ECO:0000256" key="7">
    <source>
        <dbReference type="SAM" id="Coils"/>
    </source>
</evidence>
<dbReference type="Pfam" id="PF13873">
    <property type="entry name" value="Myb_DNA-bind_5"/>
    <property type="match status" value="1"/>
</dbReference>
<evidence type="ECO:0000256" key="1">
    <source>
        <dbReference type="ARBA" id="ARBA00011764"/>
    </source>
</evidence>
<evidence type="ECO:0000256" key="5">
    <source>
        <dbReference type="ARBA" id="ARBA00023163"/>
    </source>
</evidence>
<keyword evidence="7" id="KW-0175">Coiled coil</keyword>
<evidence type="ECO:0000256" key="4">
    <source>
        <dbReference type="ARBA" id="ARBA00023125"/>
    </source>
</evidence>
<comment type="subunit">
    <text evidence="1">Self-associates forming complexes of several hundred monomers.</text>
</comment>
<dbReference type="RefSeq" id="XP_012162900.1">
    <property type="nucleotide sequence ID" value="XM_012307510.2"/>
</dbReference>
<dbReference type="GO" id="GO:0003677">
    <property type="term" value="F:DNA binding"/>
    <property type="evidence" value="ECO:0007669"/>
    <property type="project" value="UniProtKB-KW"/>
</dbReference>
<evidence type="ECO:0000256" key="6">
    <source>
        <dbReference type="ARBA" id="ARBA00025466"/>
    </source>
</evidence>
<dbReference type="OrthoDB" id="3066195at2759"/>
<dbReference type="AlphaFoldDB" id="W8AJK6"/>
<evidence type="ECO:0000313" key="9">
    <source>
        <dbReference type="EMBL" id="JAB84873.1"/>
    </source>
</evidence>
<dbReference type="PANTHER" id="PTHR21411">
    <property type="entry name" value="APONTIC"/>
    <property type="match status" value="1"/>
</dbReference>
<protein>
    <recommendedName>
        <fullName evidence="2">Regulatory protein zeste</fullName>
    </recommendedName>
</protein>
<dbReference type="KEGG" id="ccat:105665574"/>
<accession>W8AJK6</accession>
<proteinExistence type="evidence at transcript level"/>
<dbReference type="EMBL" id="GAMC01021682">
    <property type="protein sequence ID" value="JAB84873.1"/>
    <property type="molecule type" value="mRNA"/>
</dbReference>
<evidence type="ECO:0000256" key="2">
    <source>
        <dbReference type="ARBA" id="ARBA00016807"/>
    </source>
</evidence>
<dbReference type="PANTHER" id="PTHR21411:SF0">
    <property type="entry name" value="REGULATORY PROTEIN ZESTE"/>
    <property type="match status" value="1"/>
</dbReference>
<evidence type="ECO:0000259" key="8">
    <source>
        <dbReference type="Pfam" id="PF13873"/>
    </source>
</evidence>
<name>W8AJK6_CERCA</name>